<feature type="domain" description="START" evidence="7">
    <location>
        <begin position="26"/>
        <end position="227"/>
    </location>
</feature>
<dbReference type="Pfam" id="PF01852">
    <property type="entry name" value="START"/>
    <property type="match status" value="1"/>
</dbReference>
<evidence type="ECO:0000313" key="9">
    <source>
        <dbReference type="Proteomes" id="UP001632038"/>
    </source>
</evidence>
<dbReference type="SUPFAM" id="SSF55961">
    <property type="entry name" value="Bet v1-like"/>
    <property type="match status" value="1"/>
</dbReference>
<dbReference type="PROSITE" id="PS50848">
    <property type="entry name" value="START"/>
    <property type="match status" value="1"/>
</dbReference>
<keyword evidence="3" id="KW-0238">DNA-binding</keyword>
<keyword evidence="1" id="KW-0221">Differentiation</keyword>
<reference evidence="9" key="1">
    <citation type="journal article" date="2024" name="IScience">
        <title>Strigolactones Initiate the Formation of Haustorium-like Structures in Castilleja.</title>
        <authorList>
            <person name="Buerger M."/>
            <person name="Peterson D."/>
            <person name="Chory J."/>
        </authorList>
    </citation>
    <scope>NUCLEOTIDE SEQUENCE [LARGE SCALE GENOMIC DNA]</scope>
</reference>
<keyword evidence="6" id="KW-0539">Nucleus</keyword>
<dbReference type="Gene3D" id="3.30.530.20">
    <property type="match status" value="1"/>
</dbReference>
<dbReference type="Pfam" id="PF08670">
    <property type="entry name" value="MEKHLA"/>
    <property type="match status" value="1"/>
</dbReference>
<proteinExistence type="predicted"/>
<dbReference type="GO" id="GO:0030154">
    <property type="term" value="P:cell differentiation"/>
    <property type="evidence" value="ECO:0007669"/>
    <property type="project" value="UniProtKB-KW"/>
</dbReference>
<keyword evidence="5" id="KW-0804">Transcription</keyword>
<comment type="caution">
    <text evidence="8">The sequence shown here is derived from an EMBL/GenBank/DDBJ whole genome shotgun (WGS) entry which is preliminary data.</text>
</comment>
<evidence type="ECO:0000259" key="7">
    <source>
        <dbReference type="PROSITE" id="PS50848"/>
    </source>
</evidence>
<dbReference type="PANTHER" id="PTHR45950:SF10">
    <property type="entry name" value="HOMEOBOX-LEUCINE ZIPPER PROTEIN REVOLUTA"/>
    <property type="match status" value="1"/>
</dbReference>
<dbReference type="AlphaFoldDB" id="A0ABD3EA89"/>
<gene>
    <name evidence="8" type="ORF">CASFOL_006422</name>
</gene>
<keyword evidence="9" id="KW-1185">Reference proteome</keyword>
<dbReference type="InterPro" id="IPR023393">
    <property type="entry name" value="START-like_dom_sf"/>
</dbReference>
<dbReference type="InterPro" id="IPR013978">
    <property type="entry name" value="MEKHLA"/>
</dbReference>
<sequence>MLTTHITTFELNHQPEADNPEMSRMVADNNRSLFALAEETKKEFLLKANGNAINWNRVPGLELNIQGVIGTVCVPSGCIGVAARACANIPFEPVQTMELLKDRPSWSRFCHSMNVFAEYSADNGGIIELICTKYYVPTTMALARDFCTLRYSSDLDDGSLVVCEKSISDFDDDPSSLSALEFVRARMLASGYMICPAEVGSTIHLVQHFDFEASSIPEAVRPLYESSEHLAQMTVVSALRYVEHVYNETNGKLKYVCHEHPALLRSFSQKLSRGFNNAVSGFSEDGWALMNDNSSCNDVFMCNKRTTSFGAYSNCDSILCVKSSILLQNVCRVGLLKLIKERRSAWMGFNFQKYMVASRPTSLSFPGLDISHISEFPVLLGYTNHDDGVLEITRFDRRLFNYYRHDLYHLQVTNGMKDKGVGACSELIFAPIEGALPNVAVQLCCGFRIFSLGSNTASASHQHSMLVLAFQFPYETKHLGEIEAVVRLYVQHVISSVKNLYLEVMIPSVPSSSVVTHEPTLENLANLISNSYRLKLGVEMLGFSHWDPYSAFELVHHHQDAILCYAFMPSAPECTYANLAAHTMLQTTPEDLSMLTVDRVFGGSNFSLVFVFPILMELGYAFIPSGYTTSATNLVVSYKQVVVWRVQASDNWFDGLALAFVDWSFI</sequence>
<dbReference type="InterPro" id="IPR002913">
    <property type="entry name" value="START_lipid-bd_dom"/>
</dbReference>
<evidence type="ECO:0000256" key="4">
    <source>
        <dbReference type="ARBA" id="ARBA00023155"/>
    </source>
</evidence>
<name>A0ABD3EA89_9LAMI</name>
<keyword evidence="2" id="KW-0805">Transcription regulation</keyword>
<accession>A0ABD3EA89</accession>
<evidence type="ECO:0000256" key="6">
    <source>
        <dbReference type="ARBA" id="ARBA00023242"/>
    </source>
</evidence>
<dbReference type="GO" id="GO:0003677">
    <property type="term" value="F:DNA binding"/>
    <property type="evidence" value="ECO:0007669"/>
    <property type="project" value="UniProtKB-KW"/>
</dbReference>
<keyword evidence="4" id="KW-0371">Homeobox</keyword>
<protein>
    <recommendedName>
        <fullName evidence="7">START domain-containing protein</fullName>
    </recommendedName>
</protein>
<evidence type="ECO:0000256" key="1">
    <source>
        <dbReference type="ARBA" id="ARBA00022782"/>
    </source>
</evidence>
<dbReference type="Proteomes" id="UP001632038">
    <property type="component" value="Unassembled WGS sequence"/>
</dbReference>
<dbReference type="EMBL" id="JAVIJP010000007">
    <property type="protein sequence ID" value="KAL3650019.1"/>
    <property type="molecule type" value="Genomic_DNA"/>
</dbReference>
<evidence type="ECO:0000313" key="8">
    <source>
        <dbReference type="EMBL" id="KAL3650019.1"/>
    </source>
</evidence>
<dbReference type="PANTHER" id="PTHR45950">
    <property type="entry name" value="HOMEOBOX-LEUCINE ZIPPER PROTEIN ATHB-14"/>
    <property type="match status" value="1"/>
</dbReference>
<evidence type="ECO:0000256" key="3">
    <source>
        <dbReference type="ARBA" id="ARBA00023125"/>
    </source>
</evidence>
<evidence type="ECO:0000256" key="2">
    <source>
        <dbReference type="ARBA" id="ARBA00023015"/>
    </source>
</evidence>
<evidence type="ECO:0000256" key="5">
    <source>
        <dbReference type="ARBA" id="ARBA00023163"/>
    </source>
</evidence>
<dbReference type="InterPro" id="IPR044830">
    <property type="entry name" value="HD-Zip_III"/>
</dbReference>
<dbReference type="SMART" id="SM00234">
    <property type="entry name" value="START"/>
    <property type="match status" value="1"/>
</dbReference>
<organism evidence="8 9">
    <name type="scientific">Castilleja foliolosa</name>
    <dbReference type="NCBI Taxonomy" id="1961234"/>
    <lineage>
        <taxon>Eukaryota</taxon>
        <taxon>Viridiplantae</taxon>
        <taxon>Streptophyta</taxon>
        <taxon>Embryophyta</taxon>
        <taxon>Tracheophyta</taxon>
        <taxon>Spermatophyta</taxon>
        <taxon>Magnoliopsida</taxon>
        <taxon>eudicotyledons</taxon>
        <taxon>Gunneridae</taxon>
        <taxon>Pentapetalae</taxon>
        <taxon>asterids</taxon>
        <taxon>lamiids</taxon>
        <taxon>Lamiales</taxon>
        <taxon>Orobanchaceae</taxon>
        <taxon>Pedicularideae</taxon>
        <taxon>Castillejinae</taxon>
        <taxon>Castilleja</taxon>
    </lineage>
</organism>